<dbReference type="EMBL" id="JAIBSC010000010">
    <property type="protein sequence ID" value="KAH1909925.1"/>
    <property type="molecule type" value="Genomic_DNA"/>
</dbReference>
<gene>
    <name evidence="2" type="ORF">KXV57_000340</name>
</gene>
<dbReference type="OMA" id="WKDKVML"/>
<dbReference type="Proteomes" id="UP000813423">
    <property type="component" value="Unassembled WGS sequence"/>
</dbReference>
<feature type="compositionally biased region" description="Polar residues" evidence="1">
    <location>
        <begin position="134"/>
        <end position="156"/>
    </location>
</feature>
<evidence type="ECO:0000256" key="1">
    <source>
        <dbReference type="SAM" id="MobiDB-lite"/>
    </source>
</evidence>
<accession>A0A229W6F7</accession>
<evidence type="ECO:0000313" key="2">
    <source>
        <dbReference type="EMBL" id="KAH1909925.1"/>
    </source>
</evidence>
<feature type="compositionally biased region" description="Polar residues" evidence="1">
    <location>
        <begin position="176"/>
        <end position="193"/>
    </location>
</feature>
<dbReference type="AlphaFoldDB" id="A0A229W6F7"/>
<protein>
    <submittedName>
        <fullName evidence="2">Uncharacterized protein</fullName>
    </submittedName>
</protein>
<sequence>MPASRIRWDDWKDKVMLMAVFEQMNMTSPDFKRVSKVMCGDYSARFEKPLQGLNKEAAAILRDRQRHAELREMTDEILPMMSGAVNSPEDKDVLVVREVTLRSELTPPASEQSPSMQSRRCPQQTERVMPEVITPNSQPSSIGRHTQSSGVQYQHHTSSEYDPNVHPARRPRCSHEATSTAGPYTHPRSSPQIPSRGRDFPRGQQERGWDQTLRTKNTGGRSFKPRNKNNRQRNFPQMTRVEINHGPVHTRF</sequence>
<reference evidence="2" key="1">
    <citation type="submission" date="2021-08" db="EMBL/GenBank/DDBJ databases">
        <title>Global Aspergillus fumigatus from environmental and clinical sources.</title>
        <authorList>
            <person name="Barber A."/>
            <person name="Sae-Ong T."/>
        </authorList>
    </citation>
    <scope>NUCLEOTIDE SEQUENCE</scope>
    <source>
        <strain evidence="2">NRZ-2016-071</strain>
    </source>
</reference>
<name>A0A229W6F7_ASPFM</name>
<feature type="compositionally biased region" description="Basic and acidic residues" evidence="1">
    <location>
        <begin position="196"/>
        <end position="209"/>
    </location>
</feature>
<feature type="region of interest" description="Disordered" evidence="1">
    <location>
        <begin position="104"/>
        <end position="233"/>
    </location>
</feature>
<organism evidence="2 3">
    <name type="scientific">Aspergillus fumigatus</name>
    <name type="common">Neosartorya fumigata</name>
    <dbReference type="NCBI Taxonomy" id="746128"/>
    <lineage>
        <taxon>Eukaryota</taxon>
        <taxon>Fungi</taxon>
        <taxon>Dikarya</taxon>
        <taxon>Ascomycota</taxon>
        <taxon>Pezizomycotina</taxon>
        <taxon>Eurotiomycetes</taxon>
        <taxon>Eurotiomycetidae</taxon>
        <taxon>Eurotiales</taxon>
        <taxon>Aspergillaceae</taxon>
        <taxon>Aspergillus</taxon>
        <taxon>Aspergillus subgen. Fumigati</taxon>
    </lineage>
</organism>
<evidence type="ECO:0000313" key="3">
    <source>
        <dbReference type="Proteomes" id="UP000813423"/>
    </source>
</evidence>
<feature type="compositionally biased region" description="Polar residues" evidence="1">
    <location>
        <begin position="109"/>
        <end position="126"/>
    </location>
</feature>
<comment type="caution">
    <text evidence="2">The sequence shown here is derived from an EMBL/GenBank/DDBJ whole genome shotgun (WGS) entry which is preliminary data.</text>
</comment>
<proteinExistence type="predicted"/>